<accession>U5VUP8</accession>
<dbReference type="HOGENOM" id="CLU_1514775_0_0_11"/>
<sequence>MKQRDGHCRWATIIGGDWKFYTHCAMAMGHIGGATADIGSNLLAGTKDVPSVWRCKAAEAEKEFQVALGLAATGLNDACAQYHKRYMQAAEAVKSLVDVTAGMISDLLDLLIIINAAAAAGRALIETSVGAVTGYGVAAYYTWQAGRIAGPVQGLFSRLRISVATRLTGAGRRRPAR</sequence>
<organism evidence="1 2">
    <name type="scientific">Actinoplanes friuliensis DSM 7358</name>
    <dbReference type="NCBI Taxonomy" id="1246995"/>
    <lineage>
        <taxon>Bacteria</taxon>
        <taxon>Bacillati</taxon>
        <taxon>Actinomycetota</taxon>
        <taxon>Actinomycetes</taxon>
        <taxon>Micromonosporales</taxon>
        <taxon>Micromonosporaceae</taxon>
        <taxon>Actinoplanes</taxon>
    </lineage>
</organism>
<dbReference type="EMBL" id="CP006272">
    <property type="protein sequence ID" value="AGZ40708.1"/>
    <property type="molecule type" value="Genomic_DNA"/>
</dbReference>
<dbReference type="Proteomes" id="UP000017746">
    <property type="component" value="Chromosome"/>
</dbReference>
<proteinExistence type="predicted"/>
<dbReference type="PATRIC" id="fig|1246995.3.peg.2464"/>
<evidence type="ECO:0000313" key="1">
    <source>
        <dbReference type="EMBL" id="AGZ40708.1"/>
    </source>
</evidence>
<gene>
    <name evidence="1" type="ORF">AFR_12110</name>
</gene>
<reference evidence="1 2" key="1">
    <citation type="journal article" date="2014" name="J. Biotechnol.">
        <title>Complete genome sequence of the actinobacterium Actinoplanes friuliensis HAG 010964, producer of the lipopeptide antibiotic friulimycin.</title>
        <authorList>
            <person name="Ruckert C."/>
            <person name="Szczepanowski R."/>
            <person name="Albersmeier A."/>
            <person name="Goesmann A."/>
            <person name="Fischer N."/>
            <person name="Steinkamper A."/>
            <person name="Puhler A."/>
            <person name="Biener R."/>
            <person name="Schwartz D."/>
            <person name="Kalinowski J."/>
        </authorList>
    </citation>
    <scope>NUCLEOTIDE SEQUENCE [LARGE SCALE GENOMIC DNA]</scope>
    <source>
        <strain evidence="1 2">DSM 7358</strain>
    </source>
</reference>
<dbReference type="AlphaFoldDB" id="U5VUP8"/>
<name>U5VUP8_9ACTN</name>
<dbReference type="KEGG" id="afs:AFR_12110"/>
<protein>
    <submittedName>
        <fullName evidence="1">Uncharacterized protein</fullName>
    </submittedName>
</protein>
<keyword evidence="2" id="KW-1185">Reference proteome</keyword>
<evidence type="ECO:0000313" key="2">
    <source>
        <dbReference type="Proteomes" id="UP000017746"/>
    </source>
</evidence>